<keyword evidence="1" id="KW-0004">4Fe-4S</keyword>
<dbReference type="GO" id="GO:0016491">
    <property type="term" value="F:oxidoreductase activity"/>
    <property type="evidence" value="ECO:0007669"/>
    <property type="project" value="UniProtKB-KW"/>
</dbReference>
<evidence type="ECO:0000256" key="2">
    <source>
        <dbReference type="ARBA" id="ARBA00022723"/>
    </source>
</evidence>
<organism evidence="7">
    <name type="scientific">marine sediment metagenome</name>
    <dbReference type="NCBI Taxonomy" id="412755"/>
    <lineage>
        <taxon>unclassified sequences</taxon>
        <taxon>metagenomes</taxon>
        <taxon>ecological metagenomes</taxon>
    </lineage>
</organism>
<protein>
    <recommendedName>
        <fullName evidence="6">Cysteine-rich domain-containing protein</fullName>
    </recommendedName>
</protein>
<dbReference type="GO" id="GO:0051539">
    <property type="term" value="F:4 iron, 4 sulfur cluster binding"/>
    <property type="evidence" value="ECO:0007669"/>
    <property type="project" value="UniProtKB-KW"/>
</dbReference>
<evidence type="ECO:0000259" key="6">
    <source>
        <dbReference type="Pfam" id="PF02754"/>
    </source>
</evidence>
<dbReference type="InterPro" id="IPR051460">
    <property type="entry name" value="HdrC_iron-sulfur_subunit"/>
</dbReference>
<feature type="non-terminal residue" evidence="7">
    <location>
        <position position="1"/>
    </location>
</feature>
<reference evidence="7" key="1">
    <citation type="journal article" date="2014" name="Front. Microbiol.">
        <title>High frequency of phylogenetically diverse reductive dehalogenase-homologous genes in deep subseafloor sedimentary metagenomes.</title>
        <authorList>
            <person name="Kawai M."/>
            <person name="Futagami T."/>
            <person name="Toyoda A."/>
            <person name="Takaki Y."/>
            <person name="Nishi S."/>
            <person name="Hori S."/>
            <person name="Arai W."/>
            <person name="Tsubouchi T."/>
            <person name="Morono Y."/>
            <person name="Uchiyama I."/>
            <person name="Ito T."/>
            <person name="Fujiyama A."/>
            <person name="Inagaki F."/>
            <person name="Takami H."/>
        </authorList>
    </citation>
    <scope>NUCLEOTIDE SEQUENCE</scope>
    <source>
        <strain evidence="7">Expedition CK06-06</strain>
    </source>
</reference>
<accession>X0U100</accession>
<keyword evidence="4" id="KW-0408">Iron</keyword>
<evidence type="ECO:0000256" key="5">
    <source>
        <dbReference type="ARBA" id="ARBA00023014"/>
    </source>
</evidence>
<dbReference type="PANTHER" id="PTHR43255">
    <property type="entry name" value="IRON-SULFUR-BINDING OXIDOREDUCTASE FADF-RELATED-RELATED"/>
    <property type="match status" value="1"/>
</dbReference>
<comment type="caution">
    <text evidence="7">The sequence shown here is derived from an EMBL/GenBank/DDBJ whole genome shotgun (WGS) entry which is preliminary data.</text>
</comment>
<feature type="domain" description="Cysteine-rich" evidence="6">
    <location>
        <begin position="40"/>
        <end position="125"/>
    </location>
</feature>
<evidence type="ECO:0000313" key="7">
    <source>
        <dbReference type="EMBL" id="GAF82125.1"/>
    </source>
</evidence>
<evidence type="ECO:0000256" key="3">
    <source>
        <dbReference type="ARBA" id="ARBA00023002"/>
    </source>
</evidence>
<dbReference type="InterPro" id="IPR004017">
    <property type="entry name" value="Cys_rich_dom"/>
</dbReference>
<evidence type="ECO:0000256" key="4">
    <source>
        <dbReference type="ARBA" id="ARBA00023004"/>
    </source>
</evidence>
<dbReference type="GO" id="GO:0005886">
    <property type="term" value="C:plasma membrane"/>
    <property type="evidence" value="ECO:0007669"/>
    <property type="project" value="TreeGrafter"/>
</dbReference>
<keyword evidence="5" id="KW-0411">Iron-sulfur</keyword>
<proteinExistence type="predicted"/>
<dbReference type="Pfam" id="PF02754">
    <property type="entry name" value="CCG"/>
    <property type="match status" value="1"/>
</dbReference>
<keyword evidence="3" id="KW-0560">Oxidoreductase</keyword>
<dbReference type="AlphaFoldDB" id="X0U100"/>
<dbReference type="PANTHER" id="PTHR43255:SF1">
    <property type="entry name" value="IRON-SULFUR-BINDING OXIDOREDUCTASE FADF-RELATED"/>
    <property type="match status" value="1"/>
</dbReference>
<dbReference type="EMBL" id="BARS01003390">
    <property type="protein sequence ID" value="GAF82125.1"/>
    <property type="molecule type" value="Genomic_DNA"/>
</dbReference>
<keyword evidence="2" id="KW-0479">Metal-binding</keyword>
<name>X0U100_9ZZZZ</name>
<evidence type="ECO:0000256" key="1">
    <source>
        <dbReference type="ARBA" id="ARBA00022485"/>
    </source>
</evidence>
<sequence length="149" mass="16691">YPDIIPESAGIKTRHISEVLAAALKSGKLKSKKGKAVKISYHDPCYLGRGMGIYDAPRQALKALGGVELVEMERNRENAFCCGARGVGNYFPDMDEWTARERLDEFEATGADLLITGCAYCKENFQKVLPEKEKNRIRDLTEFVNERTS</sequence>
<gene>
    <name evidence="7" type="ORF">S01H1_06572</name>
</gene>
<dbReference type="GO" id="GO:0046872">
    <property type="term" value="F:metal ion binding"/>
    <property type="evidence" value="ECO:0007669"/>
    <property type="project" value="UniProtKB-KW"/>
</dbReference>